<dbReference type="InterPro" id="IPR036105">
    <property type="entry name" value="DiNase_FeMo-co_biosyn_sf"/>
</dbReference>
<sequence length="126" mass="14070">MVLHCVAAMVKRVLISLYGNDVAPRFDLATEVLIAAVGEDGKVVEEKILVLPQASAEKLCHMVLTEDVQAVICGAIEEEYHQYLTWKRVQVFDSVIGSAEAVLNRFRRGMLKPGDILFEREVKGDR</sequence>
<dbReference type="EMBL" id="BSDR01000001">
    <property type="protein sequence ID" value="GLI33222.1"/>
    <property type="molecule type" value="Genomic_DNA"/>
</dbReference>
<evidence type="ECO:0000259" key="1">
    <source>
        <dbReference type="Pfam" id="PF02579"/>
    </source>
</evidence>
<evidence type="ECO:0000313" key="2">
    <source>
        <dbReference type="EMBL" id="GLI33222.1"/>
    </source>
</evidence>
<dbReference type="Gene3D" id="3.30.420.130">
    <property type="entry name" value="Dinitrogenase iron-molybdenum cofactor biosynthesis domain"/>
    <property type="match status" value="1"/>
</dbReference>
<evidence type="ECO:0000313" key="3">
    <source>
        <dbReference type="Proteomes" id="UP001144372"/>
    </source>
</evidence>
<reference evidence="2" key="1">
    <citation type="submission" date="2022-12" db="EMBL/GenBank/DDBJ databases">
        <title>Reference genome sequencing for broad-spectrum identification of bacterial and archaeal isolates by mass spectrometry.</title>
        <authorList>
            <person name="Sekiguchi Y."/>
            <person name="Tourlousse D.M."/>
        </authorList>
    </citation>
    <scope>NUCLEOTIDE SEQUENCE</scope>
    <source>
        <strain evidence="2">ASRB1</strain>
    </source>
</reference>
<dbReference type="SUPFAM" id="SSF53146">
    <property type="entry name" value="Nitrogenase accessory factor-like"/>
    <property type="match status" value="1"/>
</dbReference>
<dbReference type="Pfam" id="PF02579">
    <property type="entry name" value="Nitro_FeMo-Co"/>
    <property type="match status" value="1"/>
</dbReference>
<name>A0A9W6D2W2_9BACT</name>
<dbReference type="Proteomes" id="UP001144372">
    <property type="component" value="Unassembled WGS sequence"/>
</dbReference>
<proteinExistence type="predicted"/>
<keyword evidence="3" id="KW-1185">Reference proteome</keyword>
<protein>
    <recommendedName>
        <fullName evidence="1">Dinitrogenase iron-molybdenum cofactor biosynthesis domain-containing protein</fullName>
    </recommendedName>
</protein>
<comment type="caution">
    <text evidence="2">The sequence shown here is derived from an EMBL/GenBank/DDBJ whole genome shotgun (WGS) entry which is preliminary data.</text>
</comment>
<gene>
    <name evidence="2" type="ORF">DAMNIGENAA_06550</name>
</gene>
<feature type="domain" description="Dinitrogenase iron-molybdenum cofactor biosynthesis" evidence="1">
    <location>
        <begin position="19"/>
        <end position="107"/>
    </location>
</feature>
<accession>A0A9W6D2W2</accession>
<dbReference type="InterPro" id="IPR003731">
    <property type="entry name" value="Di-Nase_FeMo-co_biosynth"/>
</dbReference>
<organism evidence="2 3">
    <name type="scientific">Desulforhabdus amnigena</name>
    <dbReference type="NCBI Taxonomy" id="40218"/>
    <lineage>
        <taxon>Bacteria</taxon>
        <taxon>Pseudomonadati</taxon>
        <taxon>Thermodesulfobacteriota</taxon>
        <taxon>Syntrophobacteria</taxon>
        <taxon>Syntrophobacterales</taxon>
        <taxon>Syntrophobacteraceae</taxon>
        <taxon>Desulforhabdus</taxon>
    </lineage>
</organism>
<dbReference type="AlphaFoldDB" id="A0A9W6D2W2"/>